<evidence type="ECO:0000259" key="1">
    <source>
        <dbReference type="Pfam" id="PF13649"/>
    </source>
</evidence>
<keyword evidence="2" id="KW-0489">Methyltransferase</keyword>
<comment type="caution">
    <text evidence="2">The sequence shown here is derived from an EMBL/GenBank/DDBJ whole genome shotgun (WGS) entry which is preliminary data.</text>
</comment>
<feature type="domain" description="Methyltransferase" evidence="1">
    <location>
        <begin position="42"/>
        <end position="133"/>
    </location>
</feature>
<evidence type="ECO:0000313" key="2">
    <source>
        <dbReference type="EMBL" id="MDF2095146.1"/>
    </source>
</evidence>
<dbReference type="Gene3D" id="3.40.50.150">
    <property type="entry name" value="Vaccinia Virus protein VP39"/>
    <property type="match status" value="1"/>
</dbReference>
<dbReference type="SUPFAM" id="SSF53335">
    <property type="entry name" value="S-adenosyl-L-methionine-dependent methyltransferases"/>
    <property type="match status" value="1"/>
</dbReference>
<protein>
    <submittedName>
        <fullName evidence="2">Class I SAM-dependent methyltransferase</fullName>
    </submittedName>
</protein>
<dbReference type="GO" id="GO:0032259">
    <property type="term" value="P:methylation"/>
    <property type="evidence" value="ECO:0007669"/>
    <property type="project" value="UniProtKB-KW"/>
</dbReference>
<dbReference type="InterPro" id="IPR041698">
    <property type="entry name" value="Methyltransf_25"/>
</dbReference>
<gene>
    <name evidence="2" type="ORF">P2G67_04065</name>
</gene>
<dbReference type="GO" id="GO:0008168">
    <property type="term" value="F:methyltransferase activity"/>
    <property type="evidence" value="ECO:0007669"/>
    <property type="project" value="UniProtKB-KW"/>
</dbReference>
<organism evidence="2 3">
    <name type="scientific">Aquibaculum arenosum</name>
    <dbReference type="NCBI Taxonomy" id="3032591"/>
    <lineage>
        <taxon>Bacteria</taxon>
        <taxon>Pseudomonadati</taxon>
        <taxon>Pseudomonadota</taxon>
        <taxon>Alphaproteobacteria</taxon>
        <taxon>Rhodospirillales</taxon>
        <taxon>Rhodovibrionaceae</taxon>
        <taxon>Aquibaculum</taxon>
    </lineage>
</organism>
<keyword evidence="2" id="KW-0808">Transferase</keyword>
<reference evidence="2 3" key="1">
    <citation type="submission" date="2023-03" db="EMBL/GenBank/DDBJ databases">
        <title>Fodinicurvata sp. CAU 1616 isolated from sea sendiment.</title>
        <authorList>
            <person name="Kim W."/>
        </authorList>
    </citation>
    <scope>NUCLEOTIDE SEQUENCE [LARGE SCALE GENOMIC DNA]</scope>
    <source>
        <strain evidence="2 3">CAU 1616</strain>
    </source>
</reference>
<dbReference type="CDD" id="cd02440">
    <property type="entry name" value="AdoMet_MTases"/>
    <property type="match status" value="1"/>
</dbReference>
<dbReference type="Pfam" id="PF13649">
    <property type="entry name" value="Methyltransf_25"/>
    <property type="match status" value="1"/>
</dbReference>
<sequence>MSEEQKRWQGYYRAVEGRPPRPTLLRALETFARESVAPGQAIDLGAGTGRDSLELLRRGWQVLAIDGQADALATLESKAPAGSRLETRACRFQDLDALPPCRLINASFSLPFCPPAAFPQLWRLIGDSLSPGGRFAGQLLGPGDDWAASGGVTSLDRQALDRLLSGWSVELCEEEESDSTTAKGVRKHWHLYHLVLRKP</sequence>
<evidence type="ECO:0000313" key="3">
    <source>
        <dbReference type="Proteomes" id="UP001215503"/>
    </source>
</evidence>
<dbReference type="EMBL" id="JARHUD010000002">
    <property type="protein sequence ID" value="MDF2095146.1"/>
    <property type="molecule type" value="Genomic_DNA"/>
</dbReference>
<dbReference type="Proteomes" id="UP001215503">
    <property type="component" value="Unassembled WGS sequence"/>
</dbReference>
<dbReference type="RefSeq" id="WP_275820291.1">
    <property type="nucleotide sequence ID" value="NZ_JARHUD010000002.1"/>
</dbReference>
<dbReference type="InterPro" id="IPR029063">
    <property type="entry name" value="SAM-dependent_MTases_sf"/>
</dbReference>
<proteinExistence type="predicted"/>
<name>A0ABT5YJM4_9PROT</name>
<keyword evidence="3" id="KW-1185">Reference proteome</keyword>
<accession>A0ABT5YJM4</accession>